<dbReference type="Proteomes" id="UP001253595">
    <property type="component" value="Unassembled WGS sequence"/>
</dbReference>
<sequence length="360" mass="39352">MLRNLCISSFILALVSCGGGSSAIKNTNSSGDSVVGSSASSNASSKIVTNTSSAAEASASSAEVSSSNSSIASSAQGSEPQNDQLYGMYVSLNTGRTNALLGNVEREDQFIKFVRDNGFNYLIFYDLEGLNPTSTTAKQFAALVSRAKLTAGVKSVAAAVGHISEADTVVAYNQGRPESERINVLNVEYEFWNMPDRATAFNNTIAMLEHFKSVGMVHDLQTEIYVGWINANEAVRLGNVTDRILVHYYMQTDVTIINYGLERLEWLSAASRKVKIAPIFSNEGPKNTNDIPFMGCWLEKNPHQQAYKSWREQYDALNKPWKENIEVVGATWFIYDKFLDVKNLNGNQSGGVISNGCDVQ</sequence>
<dbReference type="PROSITE" id="PS51257">
    <property type="entry name" value="PROKAR_LIPOPROTEIN"/>
    <property type="match status" value="1"/>
</dbReference>
<gene>
    <name evidence="2" type="ORF">J2X05_001485</name>
</gene>
<evidence type="ECO:0000313" key="3">
    <source>
        <dbReference type="Proteomes" id="UP001253595"/>
    </source>
</evidence>
<dbReference type="RefSeq" id="WP_310070668.1">
    <property type="nucleotide sequence ID" value="NZ_JAVDVX010000002.1"/>
</dbReference>
<name>A0ABU1UWA8_9GAMM</name>
<dbReference type="EMBL" id="JAVDVX010000002">
    <property type="protein sequence ID" value="MDR7089479.1"/>
    <property type="molecule type" value="Genomic_DNA"/>
</dbReference>
<protein>
    <submittedName>
        <fullName evidence="2">Uncharacterized protein</fullName>
    </submittedName>
</protein>
<organism evidence="2 3">
    <name type="scientific">Cellvibrio fibrivorans</name>
    <dbReference type="NCBI Taxonomy" id="126350"/>
    <lineage>
        <taxon>Bacteria</taxon>
        <taxon>Pseudomonadati</taxon>
        <taxon>Pseudomonadota</taxon>
        <taxon>Gammaproteobacteria</taxon>
        <taxon>Cellvibrionales</taxon>
        <taxon>Cellvibrionaceae</taxon>
        <taxon>Cellvibrio</taxon>
    </lineage>
</organism>
<reference evidence="2 3" key="1">
    <citation type="submission" date="2023-07" db="EMBL/GenBank/DDBJ databases">
        <title>Sorghum-associated microbial communities from plants grown in Nebraska, USA.</title>
        <authorList>
            <person name="Schachtman D."/>
        </authorList>
    </citation>
    <scope>NUCLEOTIDE SEQUENCE [LARGE SCALE GENOMIC DNA]</scope>
    <source>
        <strain evidence="2 3">BE190</strain>
    </source>
</reference>
<accession>A0ABU1UWA8</accession>
<evidence type="ECO:0000256" key="1">
    <source>
        <dbReference type="SAM" id="SignalP"/>
    </source>
</evidence>
<keyword evidence="3" id="KW-1185">Reference proteome</keyword>
<feature type="chain" id="PRO_5047100675" evidence="1">
    <location>
        <begin position="24"/>
        <end position="360"/>
    </location>
</feature>
<feature type="signal peptide" evidence="1">
    <location>
        <begin position="1"/>
        <end position="23"/>
    </location>
</feature>
<evidence type="ECO:0000313" key="2">
    <source>
        <dbReference type="EMBL" id="MDR7089479.1"/>
    </source>
</evidence>
<keyword evidence="1" id="KW-0732">Signal</keyword>
<comment type="caution">
    <text evidence="2">The sequence shown here is derived from an EMBL/GenBank/DDBJ whole genome shotgun (WGS) entry which is preliminary data.</text>
</comment>
<proteinExistence type="predicted"/>